<keyword evidence="4" id="KW-1185">Reference proteome</keyword>
<dbReference type="InterPro" id="IPR001736">
    <property type="entry name" value="PLipase_D/transphosphatidylase"/>
</dbReference>
<keyword evidence="1" id="KW-1133">Transmembrane helix</keyword>
<evidence type="ECO:0000313" key="3">
    <source>
        <dbReference type="EMBL" id="MFC7068455.1"/>
    </source>
</evidence>
<dbReference type="GO" id="GO:0030572">
    <property type="term" value="F:phosphatidyltransferase activity"/>
    <property type="evidence" value="ECO:0007669"/>
    <property type="project" value="UniProtKB-ARBA"/>
</dbReference>
<protein>
    <submittedName>
        <fullName evidence="3">Phospholipase D-like domain-containing protein</fullName>
    </submittedName>
</protein>
<feature type="transmembrane region" description="Helical" evidence="1">
    <location>
        <begin position="485"/>
        <end position="505"/>
    </location>
</feature>
<gene>
    <name evidence="3" type="ORF">ACFQL9_02285</name>
</gene>
<dbReference type="AlphaFoldDB" id="A0ABD5WAE1"/>
<reference evidence="3 4" key="1">
    <citation type="journal article" date="2019" name="Int. J. Syst. Evol. Microbiol.">
        <title>The Global Catalogue of Microorganisms (GCM) 10K type strain sequencing project: providing services to taxonomists for standard genome sequencing and annotation.</title>
        <authorList>
            <consortium name="The Broad Institute Genomics Platform"/>
            <consortium name="The Broad Institute Genome Sequencing Center for Infectious Disease"/>
            <person name="Wu L."/>
            <person name="Ma J."/>
        </authorList>
    </citation>
    <scope>NUCLEOTIDE SEQUENCE [LARGE SCALE GENOMIC DNA]</scope>
    <source>
        <strain evidence="3 4">DT31</strain>
    </source>
</reference>
<accession>A0ABD5WAE1</accession>
<feature type="domain" description="PLD phosphodiesterase" evidence="2">
    <location>
        <begin position="417"/>
        <end position="443"/>
    </location>
</feature>
<evidence type="ECO:0000313" key="4">
    <source>
        <dbReference type="Proteomes" id="UP001596461"/>
    </source>
</evidence>
<dbReference type="RefSeq" id="WP_284031431.1">
    <property type="nucleotide sequence ID" value="NZ_CP126154.1"/>
</dbReference>
<dbReference type="GeneID" id="81126326"/>
<dbReference type="PANTHER" id="PTHR21248">
    <property type="entry name" value="CARDIOLIPIN SYNTHASE"/>
    <property type="match status" value="1"/>
</dbReference>
<dbReference type="InterPro" id="IPR025202">
    <property type="entry name" value="PLD-like_dom"/>
</dbReference>
<dbReference type="Proteomes" id="UP001596461">
    <property type="component" value="Unassembled WGS sequence"/>
</dbReference>
<dbReference type="GO" id="GO:0032049">
    <property type="term" value="P:cardiolipin biosynthetic process"/>
    <property type="evidence" value="ECO:0007669"/>
    <property type="project" value="UniProtKB-ARBA"/>
</dbReference>
<dbReference type="Gene3D" id="3.30.870.10">
    <property type="entry name" value="Endonuclease Chain A"/>
    <property type="match status" value="2"/>
</dbReference>
<dbReference type="PANTHER" id="PTHR21248:SF22">
    <property type="entry name" value="PHOSPHOLIPASE D"/>
    <property type="match status" value="1"/>
</dbReference>
<keyword evidence="1" id="KW-0812">Transmembrane</keyword>
<dbReference type="SUPFAM" id="SSF56024">
    <property type="entry name" value="Phospholipase D/nuclease"/>
    <property type="match status" value="2"/>
</dbReference>
<comment type="caution">
    <text evidence="3">The sequence shown here is derived from an EMBL/GenBank/DDBJ whole genome shotgun (WGS) entry which is preliminary data.</text>
</comment>
<organism evidence="3 4">
    <name type="scientific">Halobaculum lipolyticum</name>
    <dbReference type="NCBI Taxonomy" id="3032001"/>
    <lineage>
        <taxon>Archaea</taxon>
        <taxon>Methanobacteriati</taxon>
        <taxon>Methanobacteriota</taxon>
        <taxon>Stenosarchaea group</taxon>
        <taxon>Halobacteria</taxon>
        <taxon>Halobacteriales</taxon>
        <taxon>Haloferacaceae</taxon>
        <taxon>Halobaculum</taxon>
    </lineage>
</organism>
<keyword evidence="1" id="KW-0472">Membrane</keyword>
<dbReference type="PROSITE" id="PS50035">
    <property type="entry name" value="PLD"/>
    <property type="match status" value="1"/>
</dbReference>
<proteinExistence type="predicted"/>
<evidence type="ECO:0000259" key="2">
    <source>
        <dbReference type="PROSITE" id="PS50035"/>
    </source>
</evidence>
<sequence length="531" mass="55412">MGLLANPVADGDAGEYVRLVLPAGNWTVSDGEDAASFRLTRSGTVLVVAPDESVVDPPPGRVVAGDLSLSNGGERVVLRHGGPEGAVVDAVEYGDAPEGERWIRARTGGTSDDGVGGSAGPWRPVGYEPRSPESLGAADATAFVLPDAPGVPVEPIRRADERVLLAGYTYASERLTRELIAARDRGVTARVLLDGGPVGGVTDDQARLLDRLVAAGVEVRVVAGPRARFRYHHAKYAVADDAAVVLTENWKPSGTGGADSRGWGVVLRSARSADALAALFRSDTRQRDAVPWTEFRAGRTFTDADPSNGSYPRRTDPRDLRVERATLLTAPGNAEAGVVAAIDGADERVDVLQPTVEPGPLLAATRRAARRGATVRLLLSNAWYVADENRATVEELNRWAERAGVPFEARVVDPGGRFGKVHAKGVVADDVAVVGSLNWNPTSAGENREVVVALRGDAVADYYRSSFAADWRGGRGGPGGGDAGAVPPALAVAAVGLAAGVVLFLRRRLAFGDGEGDGGAVATDDERGPIG</sequence>
<dbReference type="SMART" id="SM00155">
    <property type="entry name" value="PLDc"/>
    <property type="match status" value="2"/>
</dbReference>
<dbReference type="Pfam" id="PF13091">
    <property type="entry name" value="PLDc_2"/>
    <property type="match status" value="2"/>
</dbReference>
<evidence type="ECO:0000256" key="1">
    <source>
        <dbReference type="SAM" id="Phobius"/>
    </source>
</evidence>
<name>A0ABD5WAE1_9EURY</name>
<dbReference type="EMBL" id="JBHTAH010000001">
    <property type="protein sequence ID" value="MFC7068455.1"/>
    <property type="molecule type" value="Genomic_DNA"/>
</dbReference>